<evidence type="ECO:0000313" key="5">
    <source>
        <dbReference type="Proteomes" id="UP000287447"/>
    </source>
</evidence>
<dbReference type="GO" id="GO:0047617">
    <property type="term" value="F:fatty acyl-CoA hydrolase activity"/>
    <property type="evidence" value="ECO:0007669"/>
    <property type="project" value="TreeGrafter"/>
</dbReference>
<dbReference type="CDD" id="cd00586">
    <property type="entry name" value="4HBT"/>
    <property type="match status" value="1"/>
</dbReference>
<reference evidence="5" key="1">
    <citation type="submission" date="2019-01" db="EMBL/GenBank/DDBJ databases">
        <title>Gri0909 isolated from a small marine red alga.</title>
        <authorList>
            <person name="Kim J."/>
            <person name="Jeong S.E."/>
            <person name="Jeon C.O."/>
        </authorList>
    </citation>
    <scope>NUCLEOTIDE SEQUENCE [LARGE SCALE GENOMIC DNA]</scope>
    <source>
        <strain evidence="5">Gri0909</strain>
    </source>
</reference>
<dbReference type="InterPro" id="IPR029069">
    <property type="entry name" value="HotDog_dom_sf"/>
</dbReference>
<dbReference type="NCBIfam" id="TIGR02799">
    <property type="entry name" value="thio_ybgC"/>
    <property type="match status" value="1"/>
</dbReference>
<dbReference type="AlphaFoldDB" id="A0A3S2W6N2"/>
<organism evidence="4 5">
    <name type="scientific">Hwanghaeella grinnelliae</name>
    <dbReference type="NCBI Taxonomy" id="2500179"/>
    <lineage>
        <taxon>Bacteria</taxon>
        <taxon>Pseudomonadati</taxon>
        <taxon>Pseudomonadota</taxon>
        <taxon>Alphaproteobacteria</taxon>
        <taxon>Rhodospirillales</taxon>
        <taxon>Rhodospirillaceae</taxon>
        <taxon>Hwanghaeella</taxon>
    </lineage>
</organism>
<dbReference type="EMBL" id="SADE01000004">
    <property type="protein sequence ID" value="RVU33780.1"/>
    <property type="molecule type" value="Genomic_DNA"/>
</dbReference>
<evidence type="ECO:0000313" key="4">
    <source>
        <dbReference type="EMBL" id="RVU33780.1"/>
    </source>
</evidence>
<dbReference type="Proteomes" id="UP000287447">
    <property type="component" value="Unassembled WGS sequence"/>
</dbReference>
<keyword evidence="2" id="KW-0378">Hydrolase</keyword>
<keyword evidence="5" id="KW-1185">Reference proteome</keyword>
<dbReference type="InterPro" id="IPR006684">
    <property type="entry name" value="YbgC/YbaW"/>
</dbReference>
<evidence type="ECO:0000259" key="3">
    <source>
        <dbReference type="Pfam" id="PF03061"/>
    </source>
</evidence>
<dbReference type="InterPro" id="IPR050563">
    <property type="entry name" value="4-hydroxybenzoyl-CoA_TE"/>
</dbReference>
<dbReference type="FunFam" id="3.10.129.10:FF:000004">
    <property type="entry name" value="Tol-pal system-associated acyl-CoA thioesterase"/>
    <property type="match status" value="1"/>
</dbReference>
<protein>
    <submittedName>
        <fullName evidence="4">Tol-pal system-associated acyl-CoA thioesterase</fullName>
    </submittedName>
</protein>
<dbReference type="SUPFAM" id="SSF54637">
    <property type="entry name" value="Thioesterase/thiol ester dehydrase-isomerase"/>
    <property type="match status" value="1"/>
</dbReference>
<feature type="domain" description="Thioesterase" evidence="3">
    <location>
        <begin position="27"/>
        <end position="111"/>
    </location>
</feature>
<sequence>MTEAGVQNRSVFHYPVRVFYEDTDAAGIVYYANYLKFAERGRTEWLRHLGYDHIRLKRESGLVFAVRRCAADYIKPARLDDLLDVRTKVTKVAGATIEMAQDIYLDDTHLVAVQVKLACLDEAGAPMRMPAELRQVLRGTE</sequence>
<dbReference type="PANTHER" id="PTHR31793">
    <property type="entry name" value="4-HYDROXYBENZOYL-COA THIOESTERASE FAMILY MEMBER"/>
    <property type="match status" value="1"/>
</dbReference>
<comment type="caution">
    <text evidence="4">The sequence shown here is derived from an EMBL/GenBank/DDBJ whole genome shotgun (WGS) entry which is preliminary data.</text>
</comment>
<dbReference type="PANTHER" id="PTHR31793:SF37">
    <property type="entry name" value="ACYL-COA THIOESTER HYDROLASE YBGC"/>
    <property type="match status" value="1"/>
</dbReference>
<name>A0A3S2W6N2_9PROT</name>
<evidence type="ECO:0000256" key="1">
    <source>
        <dbReference type="ARBA" id="ARBA00005953"/>
    </source>
</evidence>
<gene>
    <name evidence="4" type="primary">ybgC</name>
    <name evidence="4" type="ORF">EOI86_21800</name>
</gene>
<dbReference type="NCBIfam" id="TIGR00051">
    <property type="entry name" value="YbgC/FadM family acyl-CoA thioesterase"/>
    <property type="match status" value="1"/>
</dbReference>
<dbReference type="InterPro" id="IPR006683">
    <property type="entry name" value="Thioestr_dom"/>
</dbReference>
<dbReference type="RefSeq" id="WP_127767810.1">
    <property type="nucleotide sequence ID" value="NZ_SADE01000004.1"/>
</dbReference>
<dbReference type="InterPro" id="IPR014166">
    <property type="entry name" value="Tol-Pal_acyl-CoA_thioesterase"/>
</dbReference>
<evidence type="ECO:0000256" key="2">
    <source>
        <dbReference type="ARBA" id="ARBA00022801"/>
    </source>
</evidence>
<dbReference type="OrthoDB" id="9808429at2"/>
<dbReference type="PIRSF" id="PIRSF003230">
    <property type="entry name" value="YbgC"/>
    <property type="match status" value="1"/>
</dbReference>
<dbReference type="Gene3D" id="3.10.129.10">
    <property type="entry name" value="Hotdog Thioesterase"/>
    <property type="match status" value="1"/>
</dbReference>
<proteinExistence type="inferred from homology"/>
<comment type="similarity">
    <text evidence="1">Belongs to the 4-hydroxybenzoyl-CoA thioesterase family.</text>
</comment>
<accession>A0A3S2W6N2</accession>
<dbReference type="Pfam" id="PF03061">
    <property type="entry name" value="4HBT"/>
    <property type="match status" value="1"/>
</dbReference>